<dbReference type="InterPro" id="IPR050469">
    <property type="entry name" value="Diguanylate_Cyclase"/>
</dbReference>
<dbReference type="SUPFAM" id="SSF55073">
    <property type="entry name" value="Nucleotide cyclase"/>
    <property type="match status" value="1"/>
</dbReference>
<dbReference type="PROSITE" id="PS50887">
    <property type="entry name" value="GGDEF"/>
    <property type="match status" value="1"/>
</dbReference>
<comment type="caution">
    <text evidence="6">The sequence shown here is derived from an EMBL/GenBank/DDBJ whole genome shotgun (WGS) entry which is preliminary data.</text>
</comment>
<dbReference type="InterPro" id="IPR029787">
    <property type="entry name" value="Nucleotide_cyclase"/>
</dbReference>
<evidence type="ECO:0000256" key="2">
    <source>
        <dbReference type="ARBA" id="ARBA00012528"/>
    </source>
</evidence>
<dbReference type="Pfam" id="PF00990">
    <property type="entry name" value="GGDEF"/>
    <property type="match status" value="1"/>
</dbReference>
<feature type="transmembrane region" description="Helical" evidence="4">
    <location>
        <begin position="190"/>
        <end position="213"/>
    </location>
</feature>
<reference evidence="6 7" key="1">
    <citation type="submission" date="2019-08" db="EMBL/GenBank/DDBJ databases">
        <title>Luteimonas viscosus sp. nov., isolated from soil of a sunflower field.</title>
        <authorList>
            <person name="Jianli Z."/>
            <person name="Ying Z."/>
        </authorList>
    </citation>
    <scope>NUCLEOTIDE SEQUENCE [LARGE SCALE GENOMIC DNA]</scope>
    <source>
        <strain evidence="6 7">XBU10</strain>
    </source>
</reference>
<dbReference type="GO" id="GO:0043709">
    <property type="term" value="P:cell adhesion involved in single-species biofilm formation"/>
    <property type="evidence" value="ECO:0007669"/>
    <property type="project" value="TreeGrafter"/>
</dbReference>
<keyword evidence="4" id="KW-0472">Membrane</keyword>
<keyword evidence="4" id="KW-0812">Transmembrane</keyword>
<evidence type="ECO:0000259" key="5">
    <source>
        <dbReference type="PROSITE" id="PS50887"/>
    </source>
</evidence>
<gene>
    <name evidence="6" type="ORF">FZO89_13800</name>
</gene>
<dbReference type="EMBL" id="VTFT01000001">
    <property type="protein sequence ID" value="TYT27242.1"/>
    <property type="molecule type" value="Genomic_DNA"/>
</dbReference>
<dbReference type="InterPro" id="IPR043128">
    <property type="entry name" value="Rev_trsase/Diguanyl_cyclase"/>
</dbReference>
<feature type="transmembrane region" description="Helical" evidence="4">
    <location>
        <begin position="115"/>
        <end position="137"/>
    </location>
</feature>
<comment type="catalytic activity">
    <reaction evidence="3">
        <text>2 GTP = 3',3'-c-di-GMP + 2 diphosphate</text>
        <dbReference type="Rhea" id="RHEA:24898"/>
        <dbReference type="ChEBI" id="CHEBI:33019"/>
        <dbReference type="ChEBI" id="CHEBI:37565"/>
        <dbReference type="ChEBI" id="CHEBI:58805"/>
        <dbReference type="EC" id="2.7.7.65"/>
    </reaction>
</comment>
<organism evidence="6 7">
    <name type="scientific">Luteimonas viscosa</name>
    <dbReference type="NCBI Taxonomy" id="1132694"/>
    <lineage>
        <taxon>Bacteria</taxon>
        <taxon>Pseudomonadati</taxon>
        <taxon>Pseudomonadota</taxon>
        <taxon>Gammaproteobacteria</taxon>
        <taxon>Lysobacterales</taxon>
        <taxon>Lysobacteraceae</taxon>
        <taxon>Luteimonas</taxon>
    </lineage>
</organism>
<dbReference type="Gene3D" id="3.30.70.270">
    <property type="match status" value="1"/>
</dbReference>
<name>A0A5D4XW72_9GAMM</name>
<dbReference type="CDD" id="cd01949">
    <property type="entry name" value="GGDEF"/>
    <property type="match status" value="1"/>
</dbReference>
<keyword evidence="7" id="KW-1185">Reference proteome</keyword>
<dbReference type="NCBIfam" id="TIGR00254">
    <property type="entry name" value="GGDEF"/>
    <property type="match status" value="1"/>
</dbReference>
<evidence type="ECO:0000256" key="1">
    <source>
        <dbReference type="ARBA" id="ARBA00001946"/>
    </source>
</evidence>
<evidence type="ECO:0000256" key="3">
    <source>
        <dbReference type="ARBA" id="ARBA00034247"/>
    </source>
</evidence>
<sequence length="417" mass="45330">MIGWPQGPGQPGWRHRLGAEPQAWALWIDDSSRGARTLRPESPARIIGTPAAAGTACRIRPGRRGVQTNSGRSGRAPAPHGFDRLPQRTYVFRLLGMGLGALCIAAVLRENGASPLVWSLCAFTGLVWPHLALLVARSSASPYRAELRNLLLDSAQTGFWVAMMQFNLLPSVLLFTLVTVDKISTGIPRLWLWSLPVFAAGLLLGGLATGFAVRPDTSTTVMLVALPMLLIHSIAVSLASNRMVQQIRQKNRLLDELSRTDSLTGLHVRRHWQALADRALHLRQTEGIPATLLLLDIDHFKAANDRHGHAVGDDVLRAVAEAIRAGLRESDDAGRYGGDEFGIVLHATPPGDARLVAEAIRREIRRIGVAEMGDSRITASIGMAPAHGGHDSLEQWIEEADAALYRAKRGGRDRIES</sequence>
<dbReference type="OrthoDB" id="9803824at2"/>
<dbReference type="GO" id="GO:0005886">
    <property type="term" value="C:plasma membrane"/>
    <property type="evidence" value="ECO:0007669"/>
    <property type="project" value="TreeGrafter"/>
</dbReference>
<dbReference type="EC" id="2.7.7.65" evidence="2"/>
<dbReference type="GO" id="GO:0052621">
    <property type="term" value="F:diguanylate cyclase activity"/>
    <property type="evidence" value="ECO:0007669"/>
    <property type="project" value="UniProtKB-EC"/>
</dbReference>
<proteinExistence type="predicted"/>
<evidence type="ECO:0000256" key="4">
    <source>
        <dbReference type="SAM" id="Phobius"/>
    </source>
</evidence>
<protein>
    <recommendedName>
        <fullName evidence="2">diguanylate cyclase</fullName>
        <ecNumber evidence="2">2.7.7.65</ecNumber>
    </recommendedName>
</protein>
<dbReference type="SMART" id="SM00267">
    <property type="entry name" value="GGDEF"/>
    <property type="match status" value="1"/>
</dbReference>
<dbReference type="InterPro" id="IPR000160">
    <property type="entry name" value="GGDEF_dom"/>
</dbReference>
<dbReference type="Proteomes" id="UP000324973">
    <property type="component" value="Unassembled WGS sequence"/>
</dbReference>
<dbReference type="Pfam" id="PF05230">
    <property type="entry name" value="MASE2"/>
    <property type="match status" value="1"/>
</dbReference>
<evidence type="ECO:0000313" key="6">
    <source>
        <dbReference type="EMBL" id="TYT27242.1"/>
    </source>
</evidence>
<dbReference type="InterPro" id="IPR007894">
    <property type="entry name" value="MASE2"/>
</dbReference>
<feature type="domain" description="GGDEF" evidence="5">
    <location>
        <begin position="288"/>
        <end position="417"/>
    </location>
</feature>
<dbReference type="FunFam" id="3.30.70.270:FF:000001">
    <property type="entry name" value="Diguanylate cyclase domain protein"/>
    <property type="match status" value="1"/>
</dbReference>
<keyword evidence="4" id="KW-1133">Transmembrane helix</keyword>
<comment type="cofactor">
    <cofactor evidence="1">
        <name>Mg(2+)</name>
        <dbReference type="ChEBI" id="CHEBI:18420"/>
    </cofactor>
</comment>
<dbReference type="PANTHER" id="PTHR45138">
    <property type="entry name" value="REGULATORY COMPONENTS OF SENSORY TRANSDUCTION SYSTEM"/>
    <property type="match status" value="1"/>
</dbReference>
<dbReference type="AlphaFoldDB" id="A0A5D4XW72"/>
<feature type="transmembrane region" description="Helical" evidence="4">
    <location>
        <begin position="157"/>
        <end position="178"/>
    </location>
</feature>
<dbReference type="GO" id="GO:1902201">
    <property type="term" value="P:negative regulation of bacterial-type flagellum-dependent cell motility"/>
    <property type="evidence" value="ECO:0007669"/>
    <property type="project" value="TreeGrafter"/>
</dbReference>
<accession>A0A5D4XW72</accession>
<feature type="transmembrane region" description="Helical" evidence="4">
    <location>
        <begin position="90"/>
        <end position="108"/>
    </location>
</feature>
<evidence type="ECO:0000313" key="7">
    <source>
        <dbReference type="Proteomes" id="UP000324973"/>
    </source>
</evidence>
<dbReference type="PANTHER" id="PTHR45138:SF9">
    <property type="entry name" value="DIGUANYLATE CYCLASE DGCM-RELATED"/>
    <property type="match status" value="1"/>
</dbReference>
<feature type="transmembrane region" description="Helical" evidence="4">
    <location>
        <begin position="219"/>
        <end position="240"/>
    </location>
</feature>